<dbReference type="AlphaFoldDB" id="A0A835IPC4"/>
<sequence length="398" mass="44171">MFGHFIPTSQTVGLFTDCSLLSSPSSILSVTAVKSTKSTLSIITWSSSSSEKCVLLYPSSSSISSIGLGVGGCGGGGAGDKVSGSGHVAEMIGAIGGGFKISAGAELLDRIRGVSEFSLDFIKERVKVRASCNGLLCCTSVANKGVYYVCNPMTRDYKMLPRTRERPMTRFHPDDEATLVGLSFDVGSSRFSVVLAGFYRPFGRRPLDSFICLVYDSENGMWRRSISSRNEEFTHMNKNQVVYANGSLHWLTYNCLYVLVFNLDKDLWRKISLPDEIVGGSGARLHLLELDGSVSVIRITESWMTIWVLKESNGDEWFEVDRVSLRCITGLVPSVFPISQTREVLFLASQKQILEYHRRSRVWKEVYAVKNSCTYPLWFSAHAFRSTIVSCHRGVRYS</sequence>
<dbReference type="InterPro" id="IPR017451">
    <property type="entry name" value="F-box-assoc_interact_dom"/>
</dbReference>
<keyword evidence="3" id="KW-1185">Reference proteome</keyword>
<gene>
    <name evidence="2" type="ORF">IFM89_015306</name>
</gene>
<proteinExistence type="predicted"/>
<reference evidence="2 3" key="1">
    <citation type="submission" date="2020-10" db="EMBL/GenBank/DDBJ databases">
        <title>The Coptis chinensis genome and diversification of protoberbering-type alkaloids.</title>
        <authorList>
            <person name="Wang B."/>
            <person name="Shu S."/>
            <person name="Song C."/>
            <person name="Liu Y."/>
        </authorList>
    </citation>
    <scope>NUCLEOTIDE SEQUENCE [LARGE SCALE GENOMIC DNA]</scope>
    <source>
        <strain evidence="2">HL-2020</strain>
        <tissue evidence="2">Leaf</tissue>
    </source>
</reference>
<feature type="domain" description="F-box associated beta-propeller type 3" evidence="1">
    <location>
        <begin position="116"/>
        <end position="321"/>
    </location>
</feature>
<dbReference type="OrthoDB" id="692435at2759"/>
<dbReference type="EMBL" id="JADFTS010000002">
    <property type="protein sequence ID" value="KAF9620909.1"/>
    <property type="molecule type" value="Genomic_DNA"/>
</dbReference>
<dbReference type="PANTHER" id="PTHR31672">
    <property type="entry name" value="BNACNNG10540D PROTEIN"/>
    <property type="match status" value="1"/>
</dbReference>
<dbReference type="Proteomes" id="UP000631114">
    <property type="component" value="Unassembled WGS sequence"/>
</dbReference>
<dbReference type="SUPFAM" id="SSF50965">
    <property type="entry name" value="Galactose oxidase, central domain"/>
    <property type="match status" value="1"/>
</dbReference>
<organism evidence="2 3">
    <name type="scientific">Coptis chinensis</name>
    <dbReference type="NCBI Taxonomy" id="261450"/>
    <lineage>
        <taxon>Eukaryota</taxon>
        <taxon>Viridiplantae</taxon>
        <taxon>Streptophyta</taxon>
        <taxon>Embryophyta</taxon>
        <taxon>Tracheophyta</taxon>
        <taxon>Spermatophyta</taxon>
        <taxon>Magnoliopsida</taxon>
        <taxon>Ranunculales</taxon>
        <taxon>Ranunculaceae</taxon>
        <taxon>Coptidoideae</taxon>
        <taxon>Coptis</taxon>
    </lineage>
</organism>
<name>A0A835IPC4_9MAGN</name>
<accession>A0A835IPC4</accession>
<dbReference type="PANTHER" id="PTHR31672:SF2">
    <property type="entry name" value="F-BOX DOMAIN-CONTAINING PROTEIN"/>
    <property type="match status" value="1"/>
</dbReference>
<comment type="caution">
    <text evidence="2">The sequence shown here is derived from an EMBL/GenBank/DDBJ whole genome shotgun (WGS) entry which is preliminary data.</text>
</comment>
<evidence type="ECO:0000259" key="1">
    <source>
        <dbReference type="Pfam" id="PF08268"/>
    </source>
</evidence>
<dbReference type="InterPro" id="IPR050796">
    <property type="entry name" value="SCF_F-box_component"/>
</dbReference>
<dbReference type="NCBIfam" id="TIGR01640">
    <property type="entry name" value="F_box_assoc_1"/>
    <property type="match status" value="1"/>
</dbReference>
<dbReference type="InterPro" id="IPR011043">
    <property type="entry name" value="Gal_Oxase/kelch_b-propeller"/>
</dbReference>
<dbReference type="InterPro" id="IPR013187">
    <property type="entry name" value="F-box-assoc_dom_typ3"/>
</dbReference>
<dbReference type="Pfam" id="PF08268">
    <property type="entry name" value="FBA_3"/>
    <property type="match status" value="1"/>
</dbReference>
<evidence type="ECO:0000313" key="3">
    <source>
        <dbReference type="Proteomes" id="UP000631114"/>
    </source>
</evidence>
<evidence type="ECO:0000313" key="2">
    <source>
        <dbReference type="EMBL" id="KAF9620909.1"/>
    </source>
</evidence>
<protein>
    <recommendedName>
        <fullName evidence="1">F-box associated beta-propeller type 3 domain-containing protein</fullName>
    </recommendedName>
</protein>